<evidence type="ECO:0000256" key="2">
    <source>
        <dbReference type="ARBA" id="ARBA00022801"/>
    </source>
</evidence>
<name>A0ABT0Y477_9ACTN</name>
<dbReference type="SUPFAM" id="SSF53098">
    <property type="entry name" value="Ribonuclease H-like"/>
    <property type="match status" value="1"/>
</dbReference>
<evidence type="ECO:0000313" key="6">
    <source>
        <dbReference type="Proteomes" id="UP001523216"/>
    </source>
</evidence>
<dbReference type="InterPro" id="IPR036397">
    <property type="entry name" value="RNaseH_sf"/>
</dbReference>
<keyword evidence="6" id="KW-1185">Reference proteome</keyword>
<evidence type="ECO:0000259" key="4">
    <source>
        <dbReference type="SMART" id="SM00479"/>
    </source>
</evidence>
<evidence type="ECO:0000313" key="5">
    <source>
        <dbReference type="EMBL" id="MCM4080841.1"/>
    </source>
</evidence>
<dbReference type="PANTHER" id="PTHR23044">
    <property type="entry name" value="3'-5' EXONUCLEASE ERI1-RELATED"/>
    <property type="match status" value="1"/>
</dbReference>
<accession>A0ABT0Y477</accession>
<gene>
    <name evidence="5" type="ORF">LXN57_25015</name>
</gene>
<evidence type="ECO:0000256" key="1">
    <source>
        <dbReference type="ARBA" id="ARBA00022722"/>
    </source>
</evidence>
<keyword evidence="2" id="KW-0378">Hydrolase</keyword>
<dbReference type="GO" id="GO:0004527">
    <property type="term" value="F:exonuclease activity"/>
    <property type="evidence" value="ECO:0007669"/>
    <property type="project" value="UniProtKB-KW"/>
</dbReference>
<dbReference type="InterPro" id="IPR047201">
    <property type="entry name" value="ERI-1_3'hExo-like"/>
</dbReference>
<dbReference type="SMART" id="SM00479">
    <property type="entry name" value="EXOIII"/>
    <property type="match status" value="1"/>
</dbReference>
<dbReference type="InterPro" id="IPR013520">
    <property type="entry name" value="Ribonucl_H"/>
</dbReference>
<evidence type="ECO:0000256" key="3">
    <source>
        <dbReference type="ARBA" id="ARBA00022839"/>
    </source>
</evidence>
<proteinExistence type="predicted"/>
<keyword evidence="1" id="KW-0540">Nuclease</keyword>
<dbReference type="Proteomes" id="UP001523216">
    <property type="component" value="Unassembled WGS sequence"/>
</dbReference>
<dbReference type="Gene3D" id="3.30.420.10">
    <property type="entry name" value="Ribonuclease H-like superfamily/Ribonuclease H"/>
    <property type="match status" value="1"/>
</dbReference>
<keyword evidence="3 5" id="KW-0269">Exonuclease</keyword>
<sequence>MIIILDLEFTAWAGSQEHGWSRPGEFREVVQIGALRVDSAGLLVTGEFNQLVRPQRNPSLSDYFQDLTGISQTAVDEQGRPFADALDAFLDFCDGHYVLSYGNDMVILGENLILQVPEGRTPKRGLPPFVNIRTYFNAVLPATVGLSSGRLAFALGLAARLDREHDALADCYSILETLRHLRELGHPLIAV</sequence>
<dbReference type="Pfam" id="PF00929">
    <property type="entry name" value="RNase_T"/>
    <property type="match status" value="1"/>
</dbReference>
<comment type="caution">
    <text evidence="5">The sequence shown here is derived from an EMBL/GenBank/DDBJ whole genome shotgun (WGS) entry which is preliminary data.</text>
</comment>
<dbReference type="PANTHER" id="PTHR23044:SF61">
    <property type="entry name" value="3'-5' EXORIBONUCLEASE 1-RELATED"/>
    <property type="match status" value="1"/>
</dbReference>
<protein>
    <submittedName>
        <fullName evidence="5">Exonuclease domain-containing protein</fullName>
    </submittedName>
</protein>
<dbReference type="InterPro" id="IPR012337">
    <property type="entry name" value="RNaseH-like_sf"/>
</dbReference>
<reference evidence="5 6" key="1">
    <citation type="submission" date="2022-06" db="EMBL/GenBank/DDBJ databases">
        <title>Actinoplanes abujensis sp. nov., isolated from Nigerian arid soil.</title>
        <authorList>
            <person name="Ding P."/>
        </authorList>
    </citation>
    <scope>NUCLEOTIDE SEQUENCE [LARGE SCALE GENOMIC DNA]</scope>
    <source>
        <strain evidence="6">TRM88002</strain>
    </source>
</reference>
<organism evidence="5 6">
    <name type="scientific">Paractinoplanes hotanensis</name>
    <dbReference type="NCBI Taxonomy" id="2906497"/>
    <lineage>
        <taxon>Bacteria</taxon>
        <taxon>Bacillati</taxon>
        <taxon>Actinomycetota</taxon>
        <taxon>Actinomycetes</taxon>
        <taxon>Micromonosporales</taxon>
        <taxon>Micromonosporaceae</taxon>
        <taxon>Paractinoplanes</taxon>
    </lineage>
</organism>
<dbReference type="EMBL" id="JAMQOL010000035">
    <property type="protein sequence ID" value="MCM4080841.1"/>
    <property type="molecule type" value="Genomic_DNA"/>
</dbReference>
<feature type="domain" description="Exonuclease" evidence="4">
    <location>
        <begin position="1"/>
        <end position="187"/>
    </location>
</feature>
<dbReference type="RefSeq" id="WP_251800618.1">
    <property type="nucleotide sequence ID" value="NZ_JAMQOL010000035.1"/>
</dbReference>
<dbReference type="InterPro" id="IPR051274">
    <property type="entry name" value="3-5_Exoribonuclease"/>
</dbReference>
<dbReference type="CDD" id="cd06133">
    <property type="entry name" value="ERI-1_3'hExo_like"/>
    <property type="match status" value="1"/>
</dbReference>